<keyword evidence="5 16" id="KW-0479">Metal-binding</keyword>
<dbReference type="InterPro" id="IPR011335">
    <property type="entry name" value="Restrct_endonuc-II-like"/>
</dbReference>
<evidence type="ECO:0000256" key="8">
    <source>
        <dbReference type="ARBA" id="ARBA00022801"/>
    </source>
</evidence>
<reference evidence="19 20" key="1">
    <citation type="submission" date="2022-12" db="EMBL/GenBank/DDBJ databases">
        <title>Genomic features and morphological characterization of a novel Knufia sp. strain isolated from spacecraft assembly facility.</title>
        <authorList>
            <person name="Teixeira M."/>
            <person name="Chander A.M."/>
            <person name="Stajich J.E."/>
            <person name="Venkateswaran K."/>
        </authorList>
    </citation>
    <scope>NUCLEOTIDE SEQUENCE [LARGE SCALE GENOMIC DNA]</scope>
    <source>
        <strain evidence="19 20">FJI-L2-BK-P2</strain>
    </source>
</reference>
<dbReference type="InterPro" id="IPR047416">
    <property type="entry name" value="XPF_nuclease_Mus81"/>
</dbReference>
<evidence type="ECO:0000256" key="11">
    <source>
        <dbReference type="ARBA" id="ARBA00023204"/>
    </source>
</evidence>
<keyword evidence="20" id="KW-1185">Reference proteome</keyword>
<dbReference type="PANTHER" id="PTHR13451:SF0">
    <property type="entry name" value="CROSSOVER JUNCTION ENDONUCLEASE MUS81"/>
    <property type="match status" value="1"/>
</dbReference>
<evidence type="ECO:0000256" key="2">
    <source>
        <dbReference type="ARBA" id="ARBA00004123"/>
    </source>
</evidence>
<dbReference type="InterPro" id="IPR006166">
    <property type="entry name" value="ERCC4_domain"/>
</dbReference>
<accession>A0AAN8IPT6</accession>
<dbReference type="SUPFAM" id="SSF47802">
    <property type="entry name" value="DNA polymerase beta, N-terminal domain-like"/>
    <property type="match status" value="1"/>
</dbReference>
<evidence type="ECO:0000256" key="15">
    <source>
        <dbReference type="ARBA" id="ARBA00064962"/>
    </source>
</evidence>
<dbReference type="GO" id="GO:0046872">
    <property type="term" value="F:metal ion binding"/>
    <property type="evidence" value="ECO:0007669"/>
    <property type="project" value="UniProtKB-UniRule"/>
</dbReference>
<evidence type="ECO:0000256" key="12">
    <source>
        <dbReference type="ARBA" id="ARBA00023242"/>
    </source>
</evidence>
<feature type="compositionally biased region" description="Basic and acidic residues" evidence="17">
    <location>
        <begin position="238"/>
        <end position="247"/>
    </location>
</feature>
<evidence type="ECO:0000256" key="3">
    <source>
        <dbReference type="ARBA" id="ARBA00010015"/>
    </source>
</evidence>
<dbReference type="PANTHER" id="PTHR13451">
    <property type="entry name" value="CLASS II CROSSOVER JUNCTION ENDONUCLEASE MUS81"/>
    <property type="match status" value="1"/>
</dbReference>
<dbReference type="Pfam" id="PF14716">
    <property type="entry name" value="HHH_8"/>
    <property type="match status" value="1"/>
</dbReference>
<dbReference type="FunFam" id="1.10.150.110:FF:000001">
    <property type="entry name" value="Putative Crossover junction endonuclease MUS81"/>
    <property type="match status" value="1"/>
</dbReference>
<dbReference type="InterPro" id="IPR036388">
    <property type="entry name" value="WH-like_DNA-bd_sf"/>
</dbReference>
<keyword evidence="4 16" id="KW-0540">Nuclease</keyword>
<feature type="region of interest" description="Disordered" evidence="17">
    <location>
        <begin position="85"/>
        <end position="119"/>
    </location>
</feature>
<dbReference type="GO" id="GO:0003677">
    <property type="term" value="F:DNA binding"/>
    <property type="evidence" value="ECO:0007669"/>
    <property type="project" value="UniProtKB-UniRule"/>
</dbReference>
<keyword evidence="9 16" id="KW-0460">Magnesium</keyword>
<keyword evidence="11 16" id="KW-0234">DNA repair</keyword>
<protein>
    <recommendedName>
        <fullName evidence="16">Crossover junction endonuclease MUS81</fullName>
        <ecNumber evidence="16">3.1.22.-</ecNumber>
    </recommendedName>
</protein>
<dbReference type="Gene3D" id="1.10.150.110">
    <property type="entry name" value="DNA polymerase beta, N-terminal domain-like"/>
    <property type="match status" value="1"/>
</dbReference>
<dbReference type="GO" id="GO:0005634">
    <property type="term" value="C:nucleus"/>
    <property type="evidence" value="ECO:0007669"/>
    <property type="project" value="UniProtKB-SubCell"/>
</dbReference>
<keyword evidence="13" id="KW-0469">Meiosis</keyword>
<evidence type="ECO:0000256" key="16">
    <source>
        <dbReference type="RuleBase" id="RU369042"/>
    </source>
</evidence>
<comment type="subcellular location">
    <subcellularLocation>
        <location evidence="2 16">Nucleus</location>
    </subcellularLocation>
</comment>
<dbReference type="GO" id="GO:0031573">
    <property type="term" value="P:mitotic intra-S DNA damage checkpoint signaling"/>
    <property type="evidence" value="ECO:0007669"/>
    <property type="project" value="TreeGrafter"/>
</dbReference>
<keyword evidence="7 16" id="KW-0227">DNA damage</keyword>
<dbReference type="Pfam" id="PF02732">
    <property type="entry name" value="ERCC4"/>
    <property type="match status" value="1"/>
</dbReference>
<dbReference type="GO" id="GO:0048257">
    <property type="term" value="F:3'-flap endonuclease activity"/>
    <property type="evidence" value="ECO:0007669"/>
    <property type="project" value="TreeGrafter"/>
</dbReference>
<dbReference type="InterPro" id="IPR042530">
    <property type="entry name" value="EME1/EME2_C"/>
</dbReference>
<keyword evidence="6 16" id="KW-0255">Endonuclease</keyword>
<organism evidence="19 20">
    <name type="scientific">Knufia fluminis</name>
    <dbReference type="NCBI Taxonomy" id="191047"/>
    <lineage>
        <taxon>Eukaryota</taxon>
        <taxon>Fungi</taxon>
        <taxon>Dikarya</taxon>
        <taxon>Ascomycota</taxon>
        <taxon>Pezizomycotina</taxon>
        <taxon>Eurotiomycetes</taxon>
        <taxon>Chaetothyriomycetidae</taxon>
        <taxon>Chaetothyriales</taxon>
        <taxon>Trichomeriaceae</taxon>
        <taxon>Knufia</taxon>
    </lineage>
</organism>
<dbReference type="EC" id="3.1.22.-" evidence="16"/>
<gene>
    <name evidence="19" type="primary">MUS81</name>
    <name evidence="19" type="ORF">OHC33_004070</name>
</gene>
<comment type="subunit">
    <text evidence="15 16">Interacts with EME1.</text>
</comment>
<proteinExistence type="inferred from homology"/>
<evidence type="ECO:0000313" key="19">
    <source>
        <dbReference type="EMBL" id="KAK5955387.1"/>
    </source>
</evidence>
<feature type="compositionally biased region" description="Acidic residues" evidence="17">
    <location>
        <begin position="95"/>
        <end position="108"/>
    </location>
</feature>
<keyword evidence="10 16" id="KW-0233">DNA recombination</keyword>
<evidence type="ECO:0000256" key="9">
    <source>
        <dbReference type="ARBA" id="ARBA00022842"/>
    </source>
</evidence>
<dbReference type="GO" id="GO:0048476">
    <property type="term" value="C:Holliday junction resolvase complex"/>
    <property type="evidence" value="ECO:0007669"/>
    <property type="project" value="UniProtKB-UniRule"/>
</dbReference>
<keyword evidence="8 16" id="KW-0378">Hydrolase</keyword>
<dbReference type="InterPro" id="IPR033309">
    <property type="entry name" value="Mus81"/>
</dbReference>
<evidence type="ECO:0000256" key="1">
    <source>
        <dbReference type="ARBA" id="ARBA00001946"/>
    </source>
</evidence>
<comment type="function">
    <text evidence="14 16">Interacts with EME1 to form a DNA structure-specific endonuclease with substrate preference for branched DNA structures with a 5'-end at the branch nick. Typical substrates include 3'-flap structures, D-loops, replication forks and nicked Holliday junctions. May be required in mitosis for the processing of stalled or collapsed replication fork intermediates. May be required in meiosis for the repair of meiosis-specific double strand breaks subsequent to single-end invasion (SEI).</text>
</comment>
<evidence type="ECO:0000256" key="13">
    <source>
        <dbReference type="ARBA" id="ARBA00023254"/>
    </source>
</evidence>
<dbReference type="GO" id="GO:0006308">
    <property type="term" value="P:DNA catabolic process"/>
    <property type="evidence" value="ECO:0007669"/>
    <property type="project" value="UniProtKB-UniRule"/>
</dbReference>
<evidence type="ECO:0000259" key="18">
    <source>
        <dbReference type="SMART" id="SM00891"/>
    </source>
</evidence>
<dbReference type="EMBL" id="JAKLMC020000007">
    <property type="protein sequence ID" value="KAK5955387.1"/>
    <property type="molecule type" value="Genomic_DNA"/>
</dbReference>
<dbReference type="InterPro" id="IPR047417">
    <property type="entry name" value="WHD_MUS81"/>
</dbReference>
<dbReference type="Gene3D" id="1.10.150.670">
    <property type="entry name" value="Crossover junction endonuclease EME1, DNA-binding domain"/>
    <property type="match status" value="1"/>
</dbReference>
<dbReference type="SMART" id="SM00891">
    <property type="entry name" value="ERCC4"/>
    <property type="match status" value="1"/>
</dbReference>
<evidence type="ECO:0000256" key="14">
    <source>
        <dbReference type="ARBA" id="ARBA00058015"/>
    </source>
</evidence>
<evidence type="ECO:0000256" key="6">
    <source>
        <dbReference type="ARBA" id="ARBA00022759"/>
    </source>
</evidence>
<dbReference type="InterPro" id="IPR027421">
    <property type="entry name" value="DNA_pol_lamdba_lyase_dom_sf"/>
</dbReference>
<evidence type="ECO:0000313" key="20">
    <source>
        <dbReference type="Proteomes" id="UP001316803"/>
    </source>
</evidence>
<dbReference type="CDD" id="cd21036">
    <property type="entry name" value="WH_MUS81"/>
    <property type="match status" value="1"/>
</dbReference>
<sequence length="602" mass="67197">MAEDCANPLFAGWLKEWMDEARERNSKGHLVYKKAYQSMKACPTKFQHASEADQLNGIGPKLCTRLNEKHVTYCNENGLPALKKPSRKKRVQVDGLDEEQSGNEDAAEEPATKKRKAKPYVPKLNSGAYALVKALGELDREGTKALSKKDLIDKAQPYCDSNFTTPSEPGSFYTAWKSIDTLLSKELVCTRGHPTKRYQLTDEGWICAVSIQNQENGTSTAVSTKSKKSKSTSTATTKSKDTAKEKPVNTAIDVVDIESEAEQEEQRTPLPKRIAIQDSGPSARRASAVLPLSTEPIVLKPGTFEVKLVLDTREVRTKTDRDYIANELKKYDVVADTHALPLGDILWIAKLKPGHAAAFQHRNAGDDDEGSDEIVLEHIIERKRLDDLISSIKDGRFHEQKFRLKKSGMRNIIYVVETITISSERQDIYGQSIESALASMQIVDDIFLKQTAKIDETIKYLARMTQSLKAMYEQKELHVLPSRTLDVATHHKTLEQLRAKTPSNAYCITFSAFCSLCDKSDSLTLRDLYLKMLMCMRGVTGDKAIEIQKIWPTPNALIQAYSELGSDAKAKETLVSNRLGKEIVRKQVGKALSAKIAEVWAG</sequence>
<dbReference type="FunFam" id="3.40.50.10130:FF:000003">
    <property type="entry name" value="Crossover junction endonuclease MUS81"/>
    <property type="match status" value="1"/>
</dbReference>
<dbReference type="SUPFAM" id="SSF52980">
    <property type="entry name" value="Restriction endonuclease-like"/>
    <property type="match status" value="1"/>
</dbReference>
<comment type="cofactor">
    <cofactor evidence="1 16">
        <name>Mg(2+)</name>
        <dbReference type="ChEBI" id="CHEBI:18420"/>
    </cofactor>
</comment>
<dbReference type="CDD" id="cd20074">
    <property type="entry name" value="XPF_nuclease_Mus81"/>
    <property type="match status" value="1"/>
</dbReference>
<dbReference type="GO" id="GO:0000712">
    <property type="term" value="P:resolution of meiotic recombination intermediates"/>
    <property type="evidence" value="ECO:0007669"/>
    <property type="project" value="UniProtKB-ARBA"/>
</dbReference>
<dbReference type="GO" id="GO:0000727">
    <property type="term" value="P:double-strand break repair via break-induced replication"/>
    <property type="evidence" value="ECO:0007669"/>
    <property type="project" value="UniProtKB-UniRule"/>
</dbReference>
<evidence type="ECO:0000256" key="5">
    <source>
        <dbReference type="ARBA" id="ARBA00022723"/>
    </source>
</evidence>
<name>A0AAN8IPT6_9EURO</name>
<dbReference type="GO" id="GO:0031297">
    <property type="term" value="P:replication fork processing"/>
    <property type="evidence" value="ECO:0007669"/>
    <property type="project" value="UniProtKB-ARBA"/>
</dbReference>
<feature type="region of interest" description="Disordered" evidence="17">
    <location>
        <begin position="217"/>
        <end position="269"/>
    </location>
</feature>
<dbReference type="FunFam" id="1.10.10.10:FF:000307">
    <property type="entry name" value="Crossover junction endonuclease MUS81"/>
    <property type="match status" value="1"/>
</dbReference>
<dbReference type="Proteomes" id="UP001316803">
    <property type="component" value="Unassembled WGS sequence"/>
</dbReference>
<comment type="similarity">
    <text evidence="3 16">Belongs to the XPF family.</text>
</comment>
<dbReference type="InterPro" id="IPR010996">
    <property type="entry name" value="HHH_MUS81"/>
</dbReference>
<feature type="domain" description="ERCC4" evidence="18">
    <location>
        <begin position="307"/>
        <end position="420"/>
    </location>
</feature>
<dbReference type="Gene3D" id="1.10.10.10">
    <property type="entry name" value="Winged helix-like DNA-binding domain superfamily/Winged helix DNA-binding domain"/>
    <property type="match status" value="1"/>
</dbReference>
<dbReference type="Gene3D" id="3.40.50.10130">
    <property type="match status" value="1"/>
</dbReference>
<dbReference type="AlphaFoldDB" id="A0AAN8IPT6"/>
<dbReference type="Pfam" id="PF21136">
    <property type="entry name" value="WHD_MUS81"/>
    <property type="match status" value="1"/>
</dbReference>
<evidence type="ECO:0000256" key="7">
    <source>
        <dbReference type="ARBA" id="ARBA00022763"/>
    </source>
</evidence>
<evidence type="ECO:0000256" key="10">
    <source>
        <dbReference type="ARBA" id="ARBA00023172"/>
    </source>
</evidence>
<comment type="caution">
    <text evidence="19">The sequence shown here is derived from an EMBL/GenBank/DDBJ whole genome shotgun (WGS) entry which is preliminary data.</text>
</comment>
<evidence type="ECO:0000256" key="17">
    <source>
        <dbReference type="SAM" id="MobiDB-lite"/>
    </source>
</evidence>
<evidence type="ECO:0000256" key="4">
    <source>
        <dbReference type="ARBA" id="ARBA00022722"/>
    </source>
</evidence>
<keyword evidence="12 16" id="KW-0539">Nucleus</keyword>
<dbReference type="GO" id="GO:0008821">
    <property type="term" value="F:crossover junction DNA endonuclease activity"/>
    <property type="evidence" value="ECO:0007669"/>
    <property type="project" value="UniProtKB-UniRule"/>
</dbReference>